<dbReference type="Proteomes" id="UP000663836">
    <property type="component" value="Unassembled WGS sequence"/>
</dbReference>
<organism evidence="1 3">
    <name type="scientific">Rotaria sordida</name>
    <dbReference type="NCBI Taxonomy" id="392033"/>
    <lineage>
        <taxon>Eukaryota</taxon>
        <taxon>Metazoa</taxon>
        <taxon>Spiralia</taxon>
        <taxon>Gnathifera</taxon>
        <taxon>Rotifera</taxon>
        <taxon>Eurotatoria</taxon>
        <taxon>Bdelloidea</taxon>
        <taxon>Philodinida</taxon>
        <taxon>Philodinidae</taxon>
        <taxon>Rotaria</taxon>
    </lineage>
</organism>
<accession>A0A815G0F0</accession>
<dbReference type="Proteomes" id="UP000663864">
    <property type="component" value="Unassembled WGS sequence"/>
</dbReference>
<evidence type="ECO:0000313" key="1">
    <source>
        <dbReference type="EMBL" id="CAF1332450.1"/>
    </source>
</evidence>
<dbReference type="AlphaFoldDB" id="A0A815G0F0"/>
<protein>
    <submittedName>
        <fullName evidence="1">Uncharacterized protein</fullName>
    </submittedName>
</protein>
<name>A0A815G0F0_9BILA</name>
<reference evidence="1" key="1">
    <citation type="submission" date="2021-02" db="EMBL/GenBank/DDBJ databases">
        <authorList>
            <person name="Nowell W R."/>
        </authorList>
    </citation>
    <scope>NUCLEOTIDE SEQUENCE</scope>
</reference>
<proteinExistence type="predicted"/>
<comment type="caution">
    <text evidence="1">The sequence shown here is derived from an EMBL/GenBank/DDBJ whole genome shotgun (WGS) entry which is preliminary data.</text>
</comment>
<dbReference type="EMBL" id="CAJOBD010001536">
    <property type="protein sequence ID" value="CAF3809654.1"/>
    <property type="molecule type" value="Genomic_DNA"/>
</dbReference>
<gene>
    <name evidence="2" type="ORF">JBS370_LOCUS15788</name>
    <name evidence="1" type="ORF">ZHD862_LOCUS29601</name>
</gene>
<dbReference type="EMBL" id="CAJNOT010002636">
    <property type="protein sequence ID" value="CAF1332450.1"/>
    <property type="molecule type" value="Genomic_DNA"/>
</dbReference>
<evidence type="ECO:0000313" key="2">
    <source>
        <dbReference type="EMBL" id="CAF3809654.1"/>
    </source>
</evidence>
<evidence type="ECO:0000313" key="3">
    <source>
        <dbReference type="Proteomes" id="UP000663864"/>
    </source>
</evidence>
<sequence>MYIGRGYILSRQPHSHSHPIISFYLQNNSTRFERANQLINQIDKIFLIDTNVQRIALRSQQYRQFIDELIQDNKSLTIDKLSNKQCKFSATLNSKAKNLELPGLYIELLNNCCHLLTGKQQQQQQQRITNIILNDFLQLNASNAKFISDAMLSISRKISDEIFLKSYLEFNRNEQFQKLGITANKEILRLIIQYISDPSLIKTVIKPLWHSHPHQDIRACLILTLFHFVGKSNSNDDYIIIWNILEQTAYDDHLPVVQSLFASHGGNSRCSLSKLKNSLKNLFETFVNQIQFKILDHPTLLEARPYA</sequence>